<evidence type="ECO:0000313" key="4">
    <source>
        <dbReference type="EMBL" id="KAJ8779222.1"/>
    </source>
</evidence>
<keyword evidence="7" id="KW-1185">Reference proteome</keyword>
<dbReference type="AlphaFoldDB" id="A0AB34GVH5"/>
<sequence>MVATFAPVNITTEVKSVEMHHEALSEALLGDSVGFNVKNLPVKNIHPGIVAGDRKNDPLLEAAGFSAQVIPLNHPGQISAGYEPVLNCQAAHITCKFAELKEKIDHYSGKKLKDGLEFLKSGC</sequence>
<dbReference type="SUPFAM" id="SSF50447">
    <property type="entry name" value="Translation proteins"/>
    <property type="match status" value="1"/>
</dbReference>
<keyword evidence="2" id="KW-0342">GTP-binding</keyword>
<evidence type="ECO:0000313" key="6">
    <source>
        <dbReference type="EMBL" id="KAJ8783581.1"/>
    </source>
</evidence>
<dbReference type="EMBL" id="JAIQCJ010002086">
    <property type="protein sequence ID" value="KAJ8783368.1"/>
    <property type="molecule type" value="Genomic_DNA"/>
</dbReference>
<dbReference type="InterPro" id="IPR054696">
    <property type="entry name" value="GTP-eEF1A_C"/>
</dbReference>
<evidence type="ECO:0000313" key="7">
    <source>
        <dbReference type="Proteomes" id="UP001159641"/>
    </source>
</evidence>
<dbReference type="EMBL" id="JAIQCJ010002230">
    <property type="protein sequence ID" value="KAJ8779222.1"/>
    <property type="molecule type" value="Genomic_DNA"/>
</dbReference>
<feature type="domain" description="GTP-eEF1A C-terminal" evidence="3">
    <location>
        <begin position="65"/>
        <end position="122"/>
    </location>
</feature>
<protein>
    <recommendedName>
        <fullName evidence="3">GTP-eEF1A C-terminal domain-containing protein</fullName>
    </recommendedName>
</protein>
<name>A0AB34GVH5_ESCRO</name>
<accession>A0AB34GVH5</accession>
<dbReference type="Pfam" id="PF22594">
    <property type="entry name" value="GTP-eEF1A_C"/>
    <property type="match status" value="1"/>
</dbReference>
<dbReference type="GO" id="GO:0005525">
    <property type="term" value="F:GTP binding"/>
    <property type="evidence" value="ECO:0007669"/>
    <property type="project" value="UniProtKB-KW"/>
</dbReference>
<dbReference type="EMBL" id="JAIQCJ010002082">
    <property type="protein sequence ID" value="KAJ8783581.1"/>
    <property type="molecule type" value="Genomic_DNA"/>
</dbReference>
<dbReference type="Gene3D" id="2.40.30.10">
    <property type="entry name" value="Translation factors"/>
    <property type="match status" value="2"/>
</dbReference>
<comment type="caution">
    <text evidence="5">The sequence shown here is derived from an EMBL/GenBank/DDBJ whole genome shotgun (WGS) entry which is preliminary data.</text>
</comment>
<proteinExistence type="predicted"/>
<gene>
    <name evidence="6" type="ORF">J1605_000099</name>
    <name evidence="5" type="ORF">J1605_009311</name>
    <name evidence="4" type="ORF">J1605_012858</name>
</gene>
<dbReference type="PANTHER" id="PTHR44830:SF1">
    <property type="entry name" value="TR-TYPE G DOMAIN-CONTAINING PROTEIN"/>
    <property type="match status" value="1"/>
</dbReference>
<organism evidence="5 7">
    <name type="scientific">Eschrichtius robustus</name>
    <name type="common">California gray whale</name>
    <name type="synonym">Eschrichtius gibbosus</name>
    <dbReference type="NCBI Taxonomy" id="9764"/>
    <lineage>
        <taxon>Eukaryota</taxon>
        <taxon>Metazoa</taxon>
        <taxon>Chordata</taxon>
        <taxon>Craniata</taxon>
        <taxon>Vertebrata</taxon>
        <taxon>Euteleostomi</taxon>
        <taxon>Mammalia</taxon>
        <taxon>Eutheria</taxon>
        <taxon>Laurasiatheria</taxon>
        <taxon>Artiodactyla</taxon>
        <taxon>Whippomorpha</taxon>
        <taxon>Cetacea</taxon>
        <taxon>Mysticeti</taxon>
        <taxon>Eschrichtiidae</taxon>
        <taxon>Eschrichtius</taxon>
    </lineage>
</organism>
<evidence type="ECO:0000259" key="3">
    <source>
        <dbReference type="Pfam" id="PF22594"/>
    </source>
</evidence>
<dbReference type="Proteomes" id="UP001159641">
    <property type="component" value="Unassembled WGS sequence"/>
</dbReference>
<dbReference type="InterPro" id="IPR009001">
    <property type="entry name" value="Transl_elong_EF1A/Init_IF2_C"/>
</dbReference>
<dbReference type="SUPFAM" id="SSF50465">
    <property type="entry name" value="EF-Tu/eEF-1alpha/eIF2-gamma C-terminal domain"/>
    <property type="match status" value="1"/>
</dbReference>
<reference evidence="5 7" key="1">
    <citation type="submission" date="2022-11" db="EMBL/GenBank/DDBJ databases">
        <title>Whole genome sequence of Eschrichtius robustus ER-17-0199.</title>
        <authorList>
            <person name="Bruniche-Olsen A."/>
            <person name="Black A.N."/>
            <person name="Fields C.J."/>
            <person name="Walden K."/>
            <person name="Dewoody J.A."/>
        </authorList>
    </citation>
    <scope>NUCLEOTIDE SEQUENCE [LARGE SCALE GENOMIC DNA]</scope>
    <source>
        <strain evidence="5">ER-17-0199</strain>
        <tissue evidence="5">Blubber</tissue>
    </source>
</reference>
<dbReference type="PANTHER" id="PTHR44830">
    <property type="entry name" value="ELONGATION FACTOR 1 ALPHA"/>
    <property type="match status" value="1"/>
</dbReference>
<dbReference type="InterPro" id="IPR009000">
    <property type="entry name" value="Transl_B-barrel_sf"/>
</dbReference>
<evidence type="ECO:0000256" key="2">
    <source>
        <dbReference type="ARBA" id="ARBA00023134"/>
    </source>
</evidence>
<evidence type="ECO:0000256" key="1">
    <source>
        <dbReference type="ARBA" id="ARBA00022741"/>
    </source>
</evidence>
<keyword evidence="1" id="KW-0547">Nucleotide-binding</keyword>
<evidence type="ECO:0000313" key="5">
    <source>
        <dbReference type="EMBL" id="KAJ8783368.1"/>
    </source>
</evidence>